<dbReference type="EMBL" id="JNSL01000126">
    <property type="protein sequence ID" value="KGA15070.1"/>
    <property type="molecule type" value="Genomic_DNA"/>
</dbReference>
<feature type="transmembrane region" description="Helical" evidence="1">
    <location>
        <begin position="96"/>
        <end position="115"/>
    </location>
</feature>
<evidence type="ECO:0008006" key="3">
    <source>
        <dbReference type="Google" id="ProtNLM"/>
    </source>
</evidence>
<feature type="transmembrane region" description="Helical" evidence="1">
    <location>
        <begin position="6"/>
        <end position="24"/>
    </location>
</feature>
<organism evidence="2">
    <name type="scientific">freshwater metagenome</name>
    <dbReference type="NCBI Taxonomy" id="449393"/>
    <lineage>
        <taxon>unclassified sequences</taxon>
        <taxon>metagenomes</taxon>
        <taxon>ecological metagenomes</taxon>
    </lineage>
</organism>
<evidence type="ECO:0000313" key="2">
    <source>
        <dbReference type="EMBL" id="KGA15070.1"/>
    </source>
</evidence>
<proteinExistence type="predicted"/>
<keyword evidence="1" id="KW-0472">Membrane</keyword>
<keyword evidence="1" id="KW-1133">Transmembrane helix</keyword>
<reference evidence="2" key="1">
    <citation type="submission" date="2014-06" db="EMBL/GenBank/DDBJ databases">
        <title>Key roles for freshwater Actinobacteria revealed by deep metagenomic sequencing.</title>
        <authorList>
            <person name="Ghai R."/>
            <person name="Mizuno C.M."/>
            <person name="Picazo A."/>
            <person name="Camacho A."/>
            <person name="Rodriguez-Valera F."/>
        </authorList>
    </citation>
    <scope>NUCLEOTIDE SEQUENCE</scope>
</reference>
<evidence type="ECO:0000256" key="1">
    <source>
        <dbReference type="SAM" id="Phobius"/>
    </source>
</evidence>
<protein>
    <recommendedName>
        <fullName evidence="3">Integral membrane protein</fullName>
    </recommendedName>
</protein>
<sequence length="116" mass="12194">MELFYSALVVLHVVGIVAIGYGFFKELAKKTFGVNVAMLHGASTQLLTGVLMVGLHESGAVASDEVLDMTKITLKLVIAIAVIAAYSIGKRKSGTKLYWALVGGLTTANTIIAVVI</sequence>
<gene>
    <name evidence="2" type="ORF">GM51_15710</name>
</gene>
<feature type="transmembrane region" description="Helical" evidence="1">
    <location>
        <begin position="72"/>
        <end position="89"/>
    </location>
</feature>
<comment type="caution">
    <text evidence="2">The sequence shown here is derived from an EMBL/GenBank/DDBJ whole genome shotgun (WGS) entry which is preliminary data.</text>
</comment>
<dbReference type="AlphaFoldDB" id="A0A094PTI9"/>
<accession>A0A094PTI9</accession>
<feature type="transmembrane region" description="Helical" evidence="1">
    <location>
        <begin position="31"/>
        <end position="52"/>
    </location>
</feature>
<keyword evidence="1" id="KW-0812">Transmembrane</keyword>
<name>A0A094PTI9_9ZZZZ</name>